<name>A0ABV9N0X4_9ENTE</name>
<evidence type="ECO:0000313" key="1">
    <source>
        <dbReference type="EMBL" id="MFC4720623.1"/>
    </source>
</evidence>
<comment type="caution">
    <text evidence="1">The sequence shown here is derived from an EMBL/GenBank/DDBJ whole genome shotgun (WGS) entry which is preliminary data.</text>
</comment>
<evidence type="ECO:0000313" key="2">
    <source>
        <dbReference type="Proteomes" id="UP001595969"/>
    </source>
</evidence>
<proteinExistence type="predicted"/>
<dbReference type="EMBL" id="JBHSGS010000065">
    <property type="protein sequence ID" value="MFC4720623.1"/>
    <property type="molecule type" value="Genomic_DNA"/>
</dbReference>
<dbReference type="Proteomes" id="UP001595969">
    <property type="component" value="Unassembled WGS sequence"/>
</dbReference>
<dbReference type="RefSeq" id="WP_204652897.1">
    <property type="nucleotide sequence ID" value="NZ_JAFBFD010000003.1"/>
</dbReference>
<reference evidence="2" key="1">
    <citation type="journal article" date="2019" name="Int. J. Syst. Evol. Microbiol.">
        <title>The Global Catalogue of Microorganisms (GCM) 10K type strain sequencing project: providing services to taxonomists for standard genome sequencing and annotation.</title>
        <authorList>
            <consortium name="The Broad Institute Genomics Platform"/>
            <consortium name="The Broad Institute Genome Sequencing Center for Infectious Disease"/>
            <person name="Wu L."/>
            <person name="Ma J."/>
        </authorList>
    </citation>
    <scope>NUCLEOTIDE SEQUENCE [LARGE SCALE GENOMIC DNA]</scope>
    <source>
        <strain evidence="2">CGMCC 1.19032</strain>
    </source>
</reference>
<keyword evidence="2" id="KW-1185">Reference proteome</keyword>
<accession>A0ABV9N0X4</accession>
<sequence>MKPKKSPKIFSCYNDYQERPFGLKWGTAYAMDELVKGIKSNQAEALFQRIEMTGQMSEEIDACLLQAFRTGCEVSVQLYRRDAWGRLKAPCCGVFLGQADQEGFFLNNEKIFWEEVCQVTLQPQEKWFLVEGCIKDFNVSKQVAADTIVYERDEFYQPFYEEE</sequence>
<organism evidence="1 2">
    <name type="scientific">Enterococcus lemanii</name>
    <dbReference type="NCBI Taxonomy" id="1159752"/>
    <lineage>
        <taxon>Bacteria</taxon>
        <taxon>Bacillati</taxon>
        <taxon>Bacillota</taxon>
        <taxon>Bacilli</taxon>
        <taxon>Lactobacillales</taxon>
        <taxon>Enterococcaceae</taxon>
        <taxon>Enterococcus</taxon>
    </lineage>
</organism>
<gene>
    <name evidence="1" type="ORF">ACFO5I_12900</name>
</gene>
<protein>
    <submittedName>
        <fullName evidence="1">Uncharacterized protein</fullName>
    </submittedName>
</protein>